<reference evidence="3" key="1">
    <citation type="submission" date="2016-04" db="EMBL/GenBank/DDBJ databases">
        <title>Cephalotus genome sequencing.</title>
        <authorList>
            <person name="Fukushima K."/>
            <person name="Hasebe M."/>
            <person name="Fang X."/>
        </authorList>
    </citation>
    <scope>NUCLEOTIDE SEQUENCE [LARGE SCALE GENOMIC DNA]</scope>
    <source>
        <strain evidence="3">cv. St1</strain>
    </source>
</reference>
<feature type="domain" description="USP" evidence="1">
    <location>
        <begin position="1"/>
        <end position="132"/>
    </location>
</feature>
<dbReference type="AlphaFoldDB" id="A0A1Q3C1B8"/>
<organism evidence="2 3">
    <name type="scientific">Cephalotus follicularis</name>
    <name type="common">Albany pitcher plant</name>
    <dbReference type="NCBI Taxonomy" id="3775"/>
    <lineage>
        <taxon>Eukaryota</taxon>
        <taxon>Viridiplantae</taxon>
        <taxon>Streptophyta</taxon>
        <taxon>Embryophyta</taxon>
        <taxon>Tracheophyta</taxon>
        <taxon>Spermatophyta</taxon>
        <taxon>Magnoliopsida</taxon>
        <taxon>eudicotyledons</taxon>
        <taxon>Gunneridae</taxon>
        <taxon>Pentapetalae</taxon>
        <taxon>rosids</taxon>
        <taxon>fabids</taxon>
        <taxon>Oxalidales</taxon>
        <taxon>Cephalotaceae</taxon>
        <taxon>Cephalotus</taxon>
    </lineage>
</organism>
<sequence>NCFMNSIMQCLLSTKPFMYDIHDYDDRKPCDSHTVGFCIICALDSLLMSLVNYTSKALYVYKFVQHTTLFSPSFILFKHEDAHEFLLGILNMLEMKFNDSKILYACKPYQAINLAKAFFLCHTSSTLTCPNC</sequence>
<comment type="caution">
    <text evidence="2">The sequence shown here is derived from an EMBL/GenBank/DDBJ whole genome shotgun (WGS) entry which is preliminary data.</text>
</comment>
<dbReference type="GO" id="GO:0016579">
    <property type="term" value="P:protein deubiquitination"/>
    <property type="evidence" value="ECO:0007669"/>
    <property type="project" value="InterPro"/>
</dbReference>
<protein>
    <submittedName>
        <fullName evidence="2">UCH domain-containing protein</fullName>
    </submittedName>
</protein>
<feature type="non-terminal residue" evidence="2">
    <location>
        <position position="1"/>
    </location>
</feature>
<dbReference type="Pfam" id="PF00443">
    <property type="entry name" value="UCH"/>
    <property type="match status" value="1"/>
</dbReference>
<gene>
    <name evidence="2" type="ORF">CFOL_v3_17306</name>
</gene>
<dbReference type="OrthoDB" id="289038at2759"/>
<dbReference type="SUPFAM" id="SSF54001">
    <property type="entry name" value="Cysteine proteinases"/>
    <property type="match status" value="1"/>
</dbReference>
<evidence type="ECO:0000313" key="2">
    <source>
        <dbReference type="EMBL" id="GAV73823.1"/>
    </source>
</evidence>
<dbReference type="EMBL" id="BDDD01001153">
    <property type="protein sequence ID" value="GAV73823.1"/>
    <property type="molecule type" value="Genomic_DNA"/>
</dbReference>
<dbReference type="InterPro" id="IPR038765">
    <property type="entry name" value="Papain-like_cys_pep_sf"/>
</dbReference>
<dbReference type="PANTHER" id="PTHR24006:SF747">
    <property type="entry name" value="UBIQUITIN CARBOXYL-TERMINAL HYDROLASE 20"/>
    <property type="match status" value="1"/>
</dbReference>
<dbReference type="PROSITE" id="PS50235">
    <property type="entry name" value="USP_3"/>
    <property type="match status" value="1"/>
</dbReference>
<dbReference type="GO" id="GO:0005829">
    <property type="term" value="C:cytosol"/>
    <property type="evidence" value="ECO:0007669"/>
    <property type="project" value="TreeGrafter"/>
</dbReference>
<dbReference type="Gene3D" id="3.90.70.10">
    <property type="entry name" value="Cysteine proteinases"/>
    <property type="match status" value="1"/>
</dbReference>
<dbReference type="InParanoid" id="A0A1Q3C1B8"/>
<dbReference type="GO" id="GO:0005634">
    <property type="term" value="C:nucleus"/>
    <property type="evidence" value="ECO:0007669"/>
    <property type="project" value="TreeGrafter"/>
</dbReference>
<evidence type="ECO:0000259" key="1">
    <source>
        <dbReference type="PROSITE" id="PS50235"/>
    </source>
</evidence>
<dbReference type="PANTHER" id="PTHR24006">
    <property type="entry name" value="UBIQUITIN CARBOXYL-TERMINAL HYDROLASE"/>
    <property type="match status" value="1"/>
</dbReference>
<proteinExistence type="predicted"/>
<keyword evidence="3" id="KW-1185">Reference proteome</keyword>
<dbReference type="STRING" id="3775.A0A1Q3C1B8"/>
<dbReference type="GO" id="GO:0004843">
    <property type="term" value="F:cysteine-type deubiquitinase activity"/>
    <property type="evidence" value="ECO:0007669"/>
    <property type="project" value="InterPro"/>
</dbReference>
<dbReference type="InterPro" id="IPR028889">
    <property type="entry name" value="USP"/>
</dbReference>
<accession>A0A1Q3C1B8</accession>
<dbReference type="InterPro" id="IPR001394">
    <property type="entry name" value="Peptidase_C19_UCH"/>
</dbReference>
<name>A0A1Q3C1B8_CEPFO</name>
<dbReference type="InterPro" id="IPR050164">
    <property type="entry name" value="Peptidase_C19"/>
</dbReference>
<evidence type="ECO:0000313" key="3">
    <source>
        <dbReference type="Proteomes" id="UP000187406"/>
    </source>
</evidence>
<dbReference type="Proteomes" id="UP000187406">
    <property type="component" value="Unassembled WGS sequence"/>
</dbReference>